<keyword evidence="3" id="KW-0813">Transport</keyword>
<dbReference type="PROSITE" id="PS00216">
    <property type="entry name" value="SUGAR_TRANSPORT_1"/>
    <property type="match status" value="1"/>
</dbReference>
<dbReference type="Proteomes" id="UP000694392">
    <property type="component" value="Unplaced"/>
</dbReference>
<comment type="subcellular location">
    <subcellularLocation>
        <location evidence="1">Membrane</location>
        <topology evidence="1">Multi-pass membrane protein</topology>
    </subcellularLocation>
</comment>
<reference evidence="14" key="1">
    <citation type="submission" date="2025-08" db="UniProtKB">
        <authorList>
            <consortium name="Ensembl"/>
        </authorList>
    </citation>
    <scope>IDENTIFICATION</scope>
</reference>
<dbReference type="AlphaFoldDB" id="A0A8D0GUU1"/>
<dbReference type="InterPro" id="IPR011701">
    <property type="entry name" value="MFS"/>
</dbReference>
<protein>
    <recommendedName>
        <fullName evidence="9">Hippocampus abundant transcript 1 protein</fullName>
    </recommendedName>
    <alternativeName>
        <fullName evidence="10">Major facilitator superfamily domain-containing 14A</fullName>
    </alternativeName>
</protein>
<dbReference type="Pfam" id="PF07690">
    <property type="entry name" value="MFS_1"/>
    <property type="match status" value="1"/>
</dbReference>
<feature type="transmembrane region" description="Helical" evidence="12">
    <location>
        <begin position="205"/>
        <end position="225"/>
    </location>
</feature>
<feature type="transmembrane region" description="Helical" evidence="12">
    <location>
        <begin position="329"/>
        <end position="346"/>
    </location>
</feature>
<feature type="transmembrane region" description="Helical" evidence="12">
    <location>
        <begin position="175"/>
        <end position="199"/>
    </location>
</feature>
<reference evidence="14" key="2">
    <citation type="submission" date="2025-09" db="UniProtKB">
        <authorList>
            <consortium name="Ensembl"/>
        </authorList>
    </citation>
    <scope>IDENTIFICATION</scope>
</reference>
<dbReference type="InterPro" id="IPR036259">
    <property type="entry name" value="MFS_trans_sf"/>
</dbReference>
<evidence type="ECO:0000259" key="13">
    <source>
        <dbReference type="PROSITE" id="PS50850"/>
    </source>
</evidence>
<keyword evidence="4 12" id="KW-0812">Transmembrane</keyword>
<evidence type="ECO:0000256" key="11">
    <source>
        <dbReference type="SAM" id="MobiDB-lite"/>
    </source>
</evidence>
<evidence type="ECO:0000256" key="3">
    <source>
        <dbReference type="ARBA" id="ARBA00022448"/>
    </source>
</evidence>
<evidence type="ECO:0000256" key="10">
    <source>
        <dbReference type="ARBA" id="ARBA00079798"/>
    </source>
</evidence>
<accession>A0A8D0GUU1</accession>
<dbReference type="OMA" id="LELMWYG"/>
<feature type="transmembrane region" description="Helical" evidence="12">
    <location>
        <begin position="395"/>
        <end position="414"/>
    </location>
</feature>
<feature type="transmembrane region" description="Helical" evidence="12">
    <location>
        <begin position="445"/>
        <end position="462"/>
    </location>
</feature>
<feature type="transmembrane region" description="Helical" evidence="12">
    <location>
        <begin position="141"/>
        <end position="163"/>
    </location>
</feature>
<dbReference type="GO" id="GO:0022857">
    <property type="term" value="F:transmembrane transporter activity"/>
    <property type="evidence" value="ECO:0007669"/>
    <property type="project" value="InterPro"/>
</dbReference>
<evidence type="ECO:0000256" key="2">
    <source>
        <dbReference type="ARBA" id="ARBA00008335"/>
    </source>
</evidence>
<evidence type="ECO:0000256" key="6">
    <source>
        <dbReference type="ARBA" id="ARBA00022990"/>
    </source>
</evidence>
<dbReference type="GO" id="GO:0016020">
    <property type="term" value="C:membrane"/>
    <property type="evidence" value="ECO:0007669"/>
    <property type="project" value="UniProtKB-SubCell"/>
</dbReference>
<evidence type="ECO:0000256" key="9">
    <source>
        <dbReference type="ARBA" id="ARBA00072391"/>
    </source>
</evidence>
<keyword evidence="15" id="KW-1185">Reference proteome</keyword>
<dbReference type="Ensembl" id="ENSSPUT00000013190.1">
    <property type="protein sequence ID" value="ENSSPUP00000012372.1"/>
    <property type="gene ID" value="ENSSPUG00000009512.1"/>
</dbReference>
<keyword evidence="8" id="KW-0325">Glycoprotein</keyword>
<evidence type="ECO:0000313" key="14">
    <source>
        <dbReference type="Ensembl" id="ENSSPUP00000012372.1"/>
    </source>
</evidence>
<sequence length="501" mass="53884">MSPEPEPPPAPAREGEEVAAVVAGAAEAGAAEGSGGKKQRCRIMLQGIGRPNVYHAVVVIFLEFFAWGLLTTPMLIVLHETFPQHTFLMNGLIQGVKGFLSFMSAPLIGALSDVWGRKPFLLVTVFFTCVPIPLMKISPWWYFAMISVSGVFSVTFSVIFAYVADITQEHERSTAYGLVSATFAASLVTSPAIGAYLASRYGDNLVVLIATVVAVLDICFILLAVPESLPEKIRPASWGAPISWEQADPFTSLKKVGKDSTVLLICITVFLSYLPEAGQYSSFFLYLRQIIGFGSTTIAAFIAMVGILSIIAQTVFLSVLMKSIGNKNTVLLGLGFQMFQLAWYGFGSQPWMMWAAGAVAAMSSITFPAISALVSRNASSDQQGVGQGIITGIRGLCNGIGPALYGFIFFLFHVELGELAPIQKSDKTTMQDPSYEKRVIPGPPFLFGACAVLLAFLVALYIPEHSKANSTRNLSISSVQSNNPDQGSDEDVEPLLQDSSV</sequence>
<evidence type="ECO:0000256" key="12">
    <source>
        <dbReference type="SAM" id="Phobius"/>
    </source>
</evidence>
<feature type="transmembrane region" description="Helical" evidence="12">
    <location>
        <begin position="352"/>
        <end position="374"/>
    </location>
</feature>
<feature type="transmembrane region" description="Helical" evidence="12">
    <location>
        <begin position="290"/>
        <end position="317"/>
    </location>
</feature>
<evidence type="ECO:0000256" key="5">
    <source>
        <dbReference type="ARBA" id="ARBA00022989"/>
    </source>
</evidence>
<evidence type="ECO:0000313" key="15">
    <source>
        <dbReference type="Proteomes" id="UP000694392"/>
    </source>
</evidence>
<feature type="compositionally biased region" description="Polar residues" evidence="11">
    <location>
        <begin position="472"/>
        <end position="486"/>
    </location>
</feature>
<gene>
    <name evidence="14" type="primary">MFSD14B</name>
</gene>
<feature type="transmembrane region" description="Helical" evidence="12">
    <location>
        <begin position="91"/>
        <end position="112"/>
    </location>
</feature>
<keyword evidence="7 12" id="KW-0472">Membrane</keyword>
<comment type="similarity">
    <text evidence="2">Belongs to the major facilitator superfamily.</text>
</comment>
<feature type="transmembrane region" description="Helical" evidence="12">
    <location>
        <begin position="261"/>
        <end position="278"/>
    </location>
</feature>
<evidence type="ECO:0000256" key="4">
    <source>
        <dbReference type="ARBA" id="ARBA00022692"/>
    </source>
</evidence>
<evidence type="ECO:0000256" key="7">
    <source>
        <dbReference type="ARBA" id="ARBA00023136"/>
    </source>
</evidence>
<feature type="domain" description="Major facilitator superfamily (MFS) profile" evidence="13">
    <location>
        <begin position="52"/>
        <end position="467"/>
    </location>
</feature>
<feature type="transmembrane region" description="Helical" evidence="12">
    <location>
        <begin position="53"/>
        <end position="79"/>
    </location>
</feature>
<dbReference type="PRINTS" id="PR01035">
    <property type="entry name" value="TCRTETA"/>
</dbReference>
<keyword evidence="5 12" id="KW-1133">Transmembrane helix</keyword>
<evidence type="ECO:0000256" key="8">
    <source>
        <dbReference type="ARBA" id="ARBA00023180"/>
    </source>
</evidence>
<dbReference type="PANTHER" id="PTHR23504:SF32">
    <property type="entry name" value="HIPPOCAMPUS ABUNDANT TRANSCRIPT-LIKE PROTEIN 1"/>
    <property type="match status" value="1"/>
</dbReference>
<proteinExistence type="inferred from homology"/>
<dbReference type="SUPFAM" id="SSF103473">
    <property type="entry name" value="MFS general substrate transporter"/>
    <property type="match status" value="1"/>
</dbReference>
<dbReference type="InterPro" id="IPR001958">
    <property type="entry name" value="Tet-R_TetA/multi-R_MdtG-like"/>
</dbReference>
<organism evidence="14 15">
    <name type="scientific">Sphenodon punctatus</name>
    <name type="common">Tuatara</name>
    <name type="synonym">Hatteria punctata</name>
    <dbReference type="NCBI Taxonomy" id="8508"/>
    <lineage>
        <taxon>Eukaryota</taxon>
        <taxon>Metazoa</taxon>
        <taxon>Chordata</taxon>
        <taxon>Craniata</taxon>
        <taxon>Vertebrata</taxon>
        <taxon>Euteleostomi</taxon>
        <taxon>Lepidosauria</taxon>
        <taxon>Sphenodontia</taxon>
        <taxon>Sphenodontidae</taxon>
        <taxon>Sphenodon</taxon>
    </lineage>
</organism>
<dbReference type="PROSITE" id="PS50850">
    <property type="entry name" value="MFS"/>
    <property type="match status" value="1"/>
</dbReference>
<dbReference type="FunFam" id="1.20.1250.20:FF:000099">
    <property type="entry name" value="Hippocampus abundant gene transcript 1"/>
    <property type="match status" value="1"/>
</dbReference>
<dbReference type="PANTHER" id="PTHR23504">
    <property type="entry name" value="MAJOR FACILITATOR SUPERFAMILY DOMAIN-CONTAINING PROTEIN 10"/>
    <property type="match status" value="1"/>
</dbReference>
<dbReference type="Gene3D" id="1.20.1250.20">
    <property type="entry name" value="MFS general substrate transporter like domains"/>
    <property type="match status" value="1"/>
</dbReference>
<dbReference type="CDD" id="cd17387">
    <property type="entry name" value="MFS_MFSD14"/>
    <property type="match status" value="1"/>
</dbReference>
<dbReference type="InterPro" id="IPR020846">
    <property type="entry name" value="MFS_dom"/>
</dbReference>
<feature type="region of interest" description="Disordered" evidence="11">
    <location>
        <begin position="472"/>
        <end position="501"/>
    </location>
</feature>
<dbReference type="GeneTree" id="ENSGT00940000156081"/>
<dbReference type="InterPro" id="IPR005829">
    <property type="entry name" value="Sugar_transporter_CS"/>
</dbReference>
<evidence type="ECO:0000256" key="1">
    <source>
        <dbReference type="ARBA" id="ARBA00004141"/>
    </source>
</evidence>
<keyword evidence="6" id="KW-0007">Acetylation</keyword>
<name>A0A8D0GUU1_SPHPU</name>